<reference evidence="8" key="3">
    <citation type="submission" date="2025-09" db="UniProtKB">
        <authorList>
            <consortium name="Ensembl"/>
        </authorList>
    </citation>
    <scope>IDENTIFICATION</scope>
</reference>
<dbReference type="EMBL" id="AFYH01178542">
    <property type="status" value="NOT_ANNOTATED_CDS"/>
    <property type="molecule type" value="Genomic_DNA"/>
</dbReference>
<dbReference type="GO" id="GO:0005579">
    <property type="term" value="C:membrane attack complex"/>
    <property type="evidence" value="ECO:0007669"/>
    <property type="project" value="InterPro"/>
</dbReference>
<keyword evidence="9" id="KW-1185">Reference proteome</keyword>
<dbReference type="GeneTree" id="ENSGT00440000034309"/>
<dbReference type="PRINTS" id="PR00179">
    <property type="entry name" value="LIPOCALIN"/>
</dbReference>
<reference evidence="8" key="2">
    <citation type="submission" date="2025-08" db="UniProtKB">
        <authorList>
            <consortium name="Ensembl"/>
        </authorList>
    </citation>
    <scope>IDENTIFICATION</scope>
</reference>
<keyword evidence="4" id="KW-1015">Disulfide bond</keyword>
<dbReference type="EMBL" id="AFYH01178540">
    <property type="status" value="NOT_ANNOTATED_CDS"/>
    <property type="molecule type" value="Genomic_DNA"/>
</dbReference>
<dbReference type="KEGG" id="lcm:102357655"/>
<dbReference type="GO" id="GO:0006956">
    <property type="term" value="P:complement activation"/>
    <property type="evidence" value="ECO:0007669"/>
    <property type="project" value="InterPro"/>
</dbReference>
<gene>
    <name evidence="8" type="primary">C8G</name>
</gene>
<dbReference type="Gene3D" id="2.40.128.20">
    <property type="match status" value="1"/>
</dbReference>
<accession>M3XIY0</accession>
<dbReference type="EMBL" id="AFYH01178539">
    <property type="status" value="NOT_ANNOTATED_CDS"/>
    <property type="molecule type" value="Genomic_DNA"/>
</dbReference>
<dbReference type="eggNOG" id="ENOG502S0KX">
    <property type="taxonomic scope" value="Eukaryota"/>
</dbReference>
<dbReference type="EMBL" id="AFYH01178543">
    <property type="status" value="NOT_ANNOTATED_CDS"/>
    <property type="molecule type" value="Genomic_DNA"/>
</dbReference>
<reference evidence="9" key="1">
    <citation type="submission" date="2011-08" db="EMBL/GenBank/DDBJ databases">
        <title>The draft genome of Latimeria chalumnae.</title>
        <authorList>
            <person name="Di Palma F."/>
            <person name="Alfoldi J."/>
            <person name="Johnson J."/>
            <person name="Berlin A."/>
            <person name="Gnerre S."/>
            <person name="Jaffe D."/>
            <person name="MacCallum I."/>
            <person name="Young S."/>
            <person name="Walker B.J."/>
            <person name="Lander E."/>
            <person name="Lindblad-Toh K."/>
        </authorList>
    </citation>
    <scope>NUCLEOTIDE SEQUENCE [LARGE SCALE GENOMIC DNA]</scope>
    <source>
        <strain evidence="9">Wild caught</strain>
    </source>
</reference>
<dbReference type="AlphaFoldDB" id="M3XIY0"/>
<protein>
    <submittedName>
        <fullName evidence="8">Complement C8 gamma chain</fullName>
    </submittedName>
</protein>
<organism evidence="8 9">
    <name type="scientific">Latimeria chalumnae</name>
    <name type="common">Coelacanth</name>
    <dbReference type="NCBI Taxonomy" id="7897"/>
    <lineage>
        <taxon>Eukaryota</taxon>
        <taxon>Metazoa</taxon>
        <taxon>Chordata</taxon>
        <taxon>Craniata</taxon>
        <taxon>Vertebrata</taxon>
        <taxon>Euteleostomi</taxon>
        <taxon>Coelacanthiformes</taxon>
        <taxon>Coelacanthidae</taxon>
        <taxon>Latimeria</taxon>
    </lineage>
</organism>
<dbReference type="InParanoid" id="M3XIY0"/>
<evidence type="ECO:0000313" key="9">
    <source>
        <dbReference type="Proteomes" id="UP000008672"/>
    </source>
</evidence>
<comment type="subcellular location">
    <subcellularLocation>
        <location evidence="1">Secreted</location>
    </subcellularLocation>
</comment>
<dbReference type="PANTHER" id="PTHR47304">
    <property type="entry name" value="COMPLEMENT COMPONENT C8 GAMMA CHAIN"/>
    <property type="match status" value="1"/>
</dbReference>
<name>M3XIY0_LATCH</name>
<dbReference type="InterPro" id="IPR022272">
    <property type="entry name" value="Lipocalin_CS"/>
</dbReference>
<evidence type="ECO:0000256" key="6">
    <source>
        <dbReference type="SAM" id="SignalP"/>
    </source>
</evidence>
<comment type="similarity">
    <text evidence="5">Belongs to the calycin superfamily. Lipocalin family.</text>
</comment>
<dbReference type="FunCoup" id="M3XIY0">
    <property type="interactions" value="120"/>
</dbReference>
<dbReference type="GO" id="GO:0001848">
    <property type="term" value="F:complement binding"/>
    <property type="evidence" value="ECO:0007669"/>
    <property type="project" value="TreeGrafter"/>
</dbReference>
<dbReference type="PANTHER" id="PTHR47304:SF1">
    <property type="entry name" value="COMPLEMENT COMPONENT C8 GAMMA CHAIN"/>
    <property type="match status" value="1"/>
</dbReference>
<proteinExistence type="inferred from homology"/>
<dbReference type="OMA" id="YPVYGFC"/>
<dbReference type="PRINTS" id="PR01215">
    <property type="entry name" value="A1MCGLOBULIN"/>
</dbReference>
<evidence type="ECO:0000256" key="2">
    <source>
        <dbReference type="ARBA" id="ARBA00022525"/>
    </source>
</evidence>
<feature type="chain" id="PRO_5004043712" evidence="6">
    <location>
        <begin position="19"/>
        <end position="202"/>
    </location>
</feature>
<dbReference type="Bgee" id="ENSLACG00000022223">
    <property type="expression patterns" value="Expressed in muscle tissue and 6 other cell types or tissues"/>
</dbReference>
<dbReference type="Proteomes" id="UP000008672">
    <property type="component" value="Unassembled WGS sequence"/>
</dbReference>
<dbReference type="HOGENOM" id="CLU_094061_0_0_1"/>
<dbReference type="Pfam" id="PF00061">
    <property type="entry name" value="Lipocalin"/>
    <property type="match status" value="1"/>
</dbReference>
<dbReference type="EMBL" id="AFYH01178541">
    <property type="status" value="NOT_ANNOTATED_CDS"/>
    <property type="molecule type" value="Genomic_DNA"/>
</dbReference>
<dbReference type="GO" id="GO:0070062">
    <property type="term" value="C:extracellular exosome"/>
    <property type="evidence" value="ECO:0007669"/>
    <property type="project" value="TreeGrafter"/>
</dbReference>
<evidence type="ECO:0000256" key="3">
    <source>
        <dbReference type="ARBA" id="ARBA00022729"/>
    </source>
</evidence>
<evidence type="ECO:0000256" key="5">
    <source>
        <dbReference type="RuleBase" id="RU003695"/>
    </source>
</evidence>
<dbReference type="SUPFAM" id="SSF50814">
    <property type="entry name" value="Lipocalins"/>
    <property type="match status" value="1"/>
</dbReference>
<dbReference type="GO" id="GO:0072562">
    <property type="term" value="C:blood microparticle"/>
    <property type="evidence" value="ECO:0007669"/>
    <property type="project" value="TreeGrafter"/>
</dbReference>
<dbReference type="InterPro" id="IPR000566">
    <property type="entry name" value="Lipocln_cytosolic_FA-bd_dom"/>
</dbReference>
<evidence type="ECO:0000259" key="7">
    <source>
        <dbReference type="Pfam" id="PF00061"/>
    </source>
</evidence>
<evidence type="ECO:0000313" key="8">
    <source>
        <dbReference type="Ensembl" id="ENSLACP00000022686.1"/>
    </source>
</evidence>
<dbReference type="PROSITE" id="PS00213">
    <property type="entry name" value="LIPOCALIN"/>
    <property type="match status" value="1"/>
</dbReference>
<keyword evidence="2" id="KW-0964">Secreted</keyword>
<dbReference type="STRING" id="7897.ENSLACP00000022686"/>
<feature type="domain" description="Lipocalin/cytosolic fatty-acid binding" evidence="7">
    <location>
        <begin position="46"/>
        <end position="184"/>
    </location>
</feature>
<dbReference type="InterPro" id="IPR002968">
    <property type="entry name" value="A1-microglobln"/>
</dbReference>
<dbReference type="Ensembl" id="ENSLACT00000025981.1">
    <property type="protein sequence ID" value="ENSLACP00000022686.1"/>
    <property type="gene ID" value="ENSLACG00000022223.1"/>
</dbReference>
<dbReference type="OrthoDB" id="9941609at2759"/>
<dbReference type="InterPro" id="IPR012674">
    <property type="entry name" value="Calycin"/>
</dbReference>
<evidence type="ECO:0000256" key="1">
    <source>
        <dbReference type="ARBA" id="ARBA00004613"/>
    </source>
</evidence>
<evidence type="ECO:0000256" key="4">
    <source>
        <dbReference type="ARBA" id="ARBA00023157"/>
    </source>
</evidence>
<sequence>MVCIKLIFLLMVVPLSQGRRSRKPPVSENPIEKIKIQDNFNLKRFSGKWFLIGVASECNFLKTNNYKVQATSMVITQPKEEKKVSVSTFRKLDGICWEIRQEYQKSKSDGRFLLKGRGYRNYVDVVVGETDYNSYAILYYGKQRTISLKLYGRQEDIGNDIIFKFEKYAVDQNIQEDFVYYFPKYGFCESADEFHILNEVKN</sequence>
<dbReference type="InterPro" id="IPR043245">
    <property type="entry name" value="C8G"/>
</dbReference>
<feature type="signal peptide" evidence="6">
    <location>
        <begin position="1"/>
        <end position="18"/>
    </location>
</feature>
<keyword evidence="3 6" id="KW-0732">Signal</keyword>